<protein>
    <recommendedName>
        <fullName evidence="1">RNA polymerase sigma-70 ECF-like HTH domain-containing protein</fullName>
    </recommendedName>
</protein>
<name>A0A3B0VKI2_9ZZZZ</name>
<proteinExistence type="predicted"/>
<dbReference type="EMBL" id="UOFA01000083">
    <property type="protein sequence ID" value="VAW44128.1"/>
    <property type="molecule type" value="Genomic_DNA"/>
</dbReference>
<evidence type="ECO:0000259" key="1">
    <source>
        <dbReference type="Pfam" id="PF07638"/>
    </source>
</evidence>
<dbReference type="InterPro" id="IPR053812">
    <property type="entry name" value="HTH_Sigma70_ECF-like"/>
</dbReference>
<dbReference type="SUPFAM" id="SSF88659">
    <property type="entry name" value="Sigma3 and sigma4 domains of RNA polymerase sigma factors"/>
    <property type="match status" value="1"/>
</dbReference>
<dbReference type="Pfam" id="PF07638">
    <property type="entry name" value="Sigma70_ECF"/>
    <property type="match status" value="1"/>
</dbReference>
<accession>A0A3B0VKI2</accession>
<reference evidence="2" key="1">
    <citation type="submission" date="2018-06" db="EMBL/GenBank/DDBJ databases">
        <authorList>
            <person name="Zhirakovskaya E."/>
        </authorList>
    </citation>
    <scope>NUCLEOTIDE SEQUENCE</scope>
</reference>
<organism evidence="2">
    <name type="scientific">hydrothermal vent metagenome</name>
    <dbReference type="NCBI Taxonomy" id="652676"/>
    <lineage>
        <taxon>unclassified sequences</taxon>
        <taxon>metagenomes</taxon>
        <taxon>ecological metagenomes</taxon>
    </lineage>
</organism>
<dbReference type="InterPro" id="IPR013324">
    <property type="entry name" value="RNA_pol_sigma_r3/r4-like"/>
</dbReference>
<sequence length="189" mass="22009">MQAGEITVLLNQASPNDKADMDHIYALLYNEIKAIANNQLAQVHNNGTISATVLAHECYLNLIRLENPVHQDRRHLLNYLAKAMRRFLIDQIRSKNRDKRKGQMDYNHMSQILGANDIDFDLIEIDRLIDVLEEINPHLAELFQQKILFNFTFKELAQMFDLSERQVIRQWNQAKTLLLTMIESPHGSE</sequence>
<feature type="domain" description="RNA polymerase sigma-70 ECF-like HTH" evidence="1">
    <location>
        <begin position="5"/>
        <end position="177"/>
    </location>
</feature>
<gene>
    <name evidence="2" type="ORF">MNBD_GAMMA02-1536</name>
</gene>
<dbReference type="AlphaFoldDB" id="A0A3B0VKI2"/>
<evidence type="ECO:0000313" key="2">
    <source>
        <dbReference type="EMBL" id="VAW44128.1"/>
    </source>
</evidence>